<accession>A0A2S6MV21</accession>
<gene>
    <name evidence="2" type="ORF">CCS01_30725</name>
</gene>
<dbReference type="InterPro" id="IPR010626">
    <property type="entry name" value="DUF1217"/>
</dbReference>
<comment type="caution">
    <text evidence="2">The sequence shown here is derived from an EMBL/GenBank/DDBJ whole genome shotgun (WGS) entry which is preliminary data.</text>
</comment>
<feature type="compositionally biased region" description="Low complexity" evidence="1">
    <location>
        <begin position="33"/>
        <end position="54"/>
    </location>
</feature>
<protein>
    <recommendedName>
        <fullName evidence="4">DUF1217 domain-containing protein</fullName>
    </recommendedName>
</protein>
<dbReference type="RefSeq" id="WP_104522931.1">
    <property type="nucleotide sequence ID" value="NZ_NHRY01000272.1"/>
</dbReference>
<dbReference type="OrthoDB" id="7315599at2"/>
<evidence type="ECO:0008006" key="4">
    <source>
        <dbReference type="Google" id="ProtNLM"/>
    </source>
</evidence>
<keyword evidence="3" id="KW-1185">Reference proteome</keyword>
<dbReference type="Gene3D" id="1.10.3700.10">
    <property type="entry name" value="AGR C 984p-like"/>
    <property type="match status" value="1"/>
</dbReference>
<dbReference type="InterPro" id="IPR023157">
    <property type="entry name" value="AGR-C-984p-like_sf"/>
</dbReference>
<sequence length="283" mass="29463">MSDYPSYLTTLYGTASGSGNSLLDTIYGTGTQSAGASGQSPAQALQQAEQNQTQDVKATAAQPDVKTAIAAFTNAVNSAKSVTQLLSDPAVMNVLLTANGMSDQIGYTALATQALTSNLSDSSSLANTLSDTRWKTLAQTYNFAANGLTSIQNASAIASIANAYATAVWQKNEDSVTPGLSNALAFRSQASSITSVDQILGNMTLRTVVTTALGIPQEIAFQPLEAQEKAISSQLDVTRFQDPKFVESFLQRYLLAAGSNASSSTATTTDMTSLSVQAQGILV</sequence>
<feature type="region of interest" description="Disordered" evidence="1">
    <location>
        <begin position="33"/>
        <end position="55"/>
    </location>
</feature>
<evidence type="ECO:0000256" key="1">
    <source>
        <dbReference type="SAM" id="MobiDB-lite"/>
    </source>
</evidence>
<proteinExistence type="predicted"/>
<evidence type="ECO:0000313" key="2">
    <source>
        <dbReference type="EMBL" id="PPQ26199.1"/>
    </source>
</evidence>
<reference evidence="2 3" key="1">
    <citation type="journal article" date="2018" name="Arch. Microbiol.">
        <title>New insights into the metabolic potential of the phototrophic purple bacterium Rhodopila globiformis DSM 161(T) from its draft genome sequence and evidence for a vanadium-dependent nitrogenase.</title>
        <authorList>
            <person name="Imhoff J.F."/>
            <person name="Rahn T."/>
            <person name="Kunzel S."/>
            <person name="Neulinger S.C."/>
        </authorList>
    </citation>
    <scope>NUCLEOTIDE SEQUENCE [LARGE SCALE GENOMIC DNA]</scope>
    <source>
        <strain evidence="2 3">DSM 161</strain>
    </source>
</reference>
<dbReference type="SUPFAM" id="SSF158837">
    <property type="entry name" value="AGR C 984p-like"/>
    <property type="match status" value="1"/>
</dbReference>
<dbReference type="Proteomes" id="UP000239724">
    <property type="component" value="Unassembled WGS sequence"/>
</dbReference>
<evidence type="ECO:0000313" key="3">
    <source>
        <dbReference type="Proteomes" id="UP000239724"/>
    </source>
</evidence>
<dbReference type="Pfam" id="PF06748">
    <property type="entry name" value="DUF1217"/>
    <property type="match status" value="1"/>
</dbReference>
<dbReference type="EMBL" id="NHRY01000272">
    <property type="protein sequence ID" value="PPQ26199.1"/>
    <property type="molecule type" value="Genomic_DNA"/>
</dbReference>
<organism evidence="2 3">
    <name type="scientific">Rhodopila globiformis</name>
    <name type="common">Rhodopseudomonas globiformis</name>
    <dbReference type="NCBI Taxonomy" id="1071"/>
    <lineage>
        <taxon>Bacteria</taxon>
        <taxon>Pseudomonadati</taxon>
        <taxon>Pseudomonadota</taxon>
        <taxon>Alphaproteobacteria</taxon>
        <taxon>Acetobacterales</taxon>
        <taxon>Acetobacteraceae</taxon>
        <taxon>Rhodopila</taxon>
    </lineage>
</organism>
<dbReference type="AlphaFoldDB" id="A0A2S6MV21"/>
<name>A0A2S6MV21_RHOGL</name>